<organism evidence="1 2">
    <name type="scientific">Massilia genomosp. 1</name>
    <dbReference type="NCBI Taxonomy" id="2609280"/>
    <lineage>
        <taxon>Bacteria</taxon>
        <taxon>Pseudomonadati</taxon>
        <taxon>Pseudomonadota</taxon>
        <taxon>Betaproteobacteria</taxon>
        <taxon>Burkholderiales</taxon>
        <taxon>Oxalobacteraceae</taxon>
        <taxon>Telluria group</taxon>
        <taxon>Massilia</taxon>
    </lineage>
</organism>
<dbReference type="RefSeq" id="WP_222853081.1">
    <property type="nucleotide sequence ID" value="NZ_WHJF01000096.1"/>
</dbReference>
<dbReference type="Proteomes" id="UP000610594">
    <property type="component" value="Unassembled WGS sequence"/>
</dbReference>
<keyword evidence="2" id="KW-1185">Reference proteome</keyword>
<reference evidence="1 2" key="1">
    <citation type="submission" date="2019-10" db="EMBL/GenBank/DDBJ databases">
        <title>Taxonomy of Antarctic Massilia spp.: description of Massilia rubra sp. nov., Massilia aquatica sp. nov., Massilia mucilaginosa sp. nov., Massilia frigida sp. nov. isolated from streams, lakes and regoliths.</title>
        <authorList>
            <person name="Holochova P."/>
            <person name="Sedlacek I."/>
            <person name="Kralova S."/>
            <person name="Maslanova I."/>
            <person name="Busse H.-J."/>
            <person name="Stankova E."/>
            <person name="Vrbovska V."/>
            <person name="Kovarovic V."/>
            <person name="Bartak M."/>
            <person name="Svec P."/>
            <person name="Pantucek R."/>
        </authorList>
    </citation>
    <scope>NUCLEOTIDE SEQUENCE [LARGE SCALE GENOMIC DNA]</scope>
    <source>
        <strain evidence="1 2">CCM 8694</strain>
    </source>
</reference>
<comment type="caution">
    <text evidence="1">The sequence shown here is derived from an EMBL/GenBank/DDBJ whole genome shotgun (WGS) entry which is preliminary data.</text>
</comment>
<sequence>MMRDRQAAMFWHLDIGQGVLVHDQISHLPDAFDVAQHIDCLREDMLQIGFGDQLLLDVGWYPSFNRKGRFLLLLVKDQEWDKPLEKARFHDVVSLKQRIARIAGKLAYPL</sequence>
<gene>
    <name evidence="1" type="ORF">F1735_26160</name>
</gene>
<evidence type="ECO:0000313" key="1">
    <source>
        <dbReference type="EMBL" id="NHZ65743.1"/>
    </source>
</evidence>
<dbReference type="EMBL" id="WHJF01000096">
    <property type="protein sequence ID" value="NHZ65743.1"/>
    <property type="molecule type" value="Genomic_DNA"/>
</dbReference>
<name>A0ABX0MZA0_9BURK</name>
<accession>A0ABX0MZA0</accession>
<evidence type="ECO:0000313" key="2">
    <source>
        <dbReference type="Proteomes" id="UP000610594"/>
    </source>
</evidence>
<proteinExistence type="predicted"/>
<protein>
    <submittedName>
        <fullName evidence="1">Uncharacterized protein</fullName>
    </submittedName>
</protein>